<gene>
    <name evidence="1" type="ORF">ACFSKU_08375</name>
</gene>
<dbReference type="EMBL" id="JBHUHV010000024">
    <property type="protein sequence ID" value="MFD2066898.1"/>
    <property type="molecule type" value="Genomic_DNA"/>
</dbReference>
<evidence type="ECO:0000313" key="2">
    <source>
        <dbReference type="Proteomes" id="UP001597369"/>
    </source>
</evidence>
<evidence type="ECO:0000313" key="1">
    <source>
        <dbReference type="EMBL" id="MFD2066898.1"/>
    </source>
</evidence>
<dbReference type="Pfam" id="PF10604">
    <property type="entry name" value="Polyketide_cyc2"/>
    <property type="match status" value="1"/>
</dbReference>
<reference evidence="2" key="1">
    <citation type="journal article" date="2019" name="Int. J. Syst. Evol. Microbiol.">
        <title>The Global Catalogue of Microorganisms (GCM) 10K type strain sequencing project: providing services to taxonomists for standard genome sequencing and annotation.</title>
        <authorList>
            <consortium name="The Broad Institute Genomics Platform"/>
            <consortium name="The Broad Institute Genome Sequencing Center for Infectious Disease"/>
            <person name="Wu L."/>
            <person name="Ma J."/>
        </authorList>
    </citation>
    <scope>NUCLEOTIDE SEQUENCE [LARGE SCALE GENOMIC DNA]</scope>
    <source>
        <strain evidence="2">JCM 16545</strain>
    </source>
</reference>
<dbReference type="InterPro" id="IPR023393">
    <property type="entry name" value="START-like_dom_sf"/>
</dbReference>
<name>A0ABW4WXH8_9BACT</name>
<dbReference type="Gene3D" id="3.30.530.20">
    <property type="match status" value="1"/>
</dbReference>
<dbReference type="RefSeq" id="WP_229961553.1">
    <property type="nucleotide sequence ID" value="NZ_JAJJWI010000013.1"/>
</dbReference>
<dbReference type="SUPFAM" id="SSF55961">
    <property type="entry name" value="Bet v1-like"/>
    <property type="match status" value="1"/>
</dbReference>
<dbReference type="Proteomes" id="UP001597369">
    <property type="component" value="Unassembled WGS sequence"/>
</dbReference>
<proteinExistence type="predicted"/>
<protein>
    <submittedName>
        <fullName evidence="1">SRPBCC family protein</fullName>
    </submittedName>
</protein>
<dbReference type="InterPro" id="IPR019587">
    <property type="entry name" value="Polyketide_cyclase/dehydratase"/>
</dbReference>
<accession>A0ABW4WXH8</accession>
<comment type="caution">
    <text evidence="1">The sequence shown here is derived from an EMBL/GenBank/DDBJ whole genome shotgun (WGS) entry which is preliminary data.</text>
</comment>
<organism evidence="1 2">
    <name type="scientific">Pontibacter silvestris</name>
    <dbReference type="NCBI Taxonomy" id="2305183"/>
    <lineage>
        <taxon>Bacteria</taxon>
        <taxon>Pseudomonadati</taxon>
        <taxon>Bacteroidota</taxon>
        <taxon>Cytophagia</taxon>
        <taxon>Cytophagales</taxon>
        <taxon>Hymenobacteraceae</taxon>
        <taxon>Pontibacter</taxon>
    </lineage>
</organism>
<keyword evidence="2" id="KW-1185">Reference proteome</keyword>
<sequence>MWLPNQCVVEQVVVLKAPPEEVYAFINNPAEWPKWTILNKKTDPSVIHLYAGPMQGKGARMQWSGDKVGNGQLIITESTNPYSITYVQKEEGGEDTTRGEFVLQQVNRGTMVHWKQRTPLADNPLGRVQGAIRKYKKQNELQQSLQGLNNLISNNSKRRASK</sequence>